<dbReference type="GO" id="GO:0005886">
    <property type="term" value="C:plasma membrane"/>
    <property type="evidence" value="ECO:0007669"/>
    <property type="project" value="TreeGrafter"/>
</dbReference>
<dbReference type="EMBL" id="LR025742">
    <property type="protein sequence ID" value="VBB12316.1"/>
    <property type="molecule type" value="Genomic_DNA"/>
</dbReference>
<feature type="transmembrane region" description="Helical" evidence="3">
    <location>
        <begin position="45"/>
        <end position="64"/>
    </location>
</feature>
<protein>
    <recommendedName>
        <fullName evidence="1">diguanylate cyclase</fullName>
        <ecNumber evidence="1">2.7.7.65</ecNumber>
    </recommendedName>
</protein>
<name>A0AAJ5T4E4_9BURK</name>
<dbReference type="AlphaFoldDB" id="A0AAJ5T4E4"/>
<dbReference type="SMART" id="SM00267">
    <property type="entry name" value="GGDEF"/>
    <property type="match status" value="1"/>
</dbReference>
<dbReference type="InterPro" id="IPR033424">
    <property type="entry name" value="MASE4"/>
</dbReference>
<keyword evidence="6" id="KW-1185">Reference proteome</keyword>
<dbReference type="GeneID" id="71054948"/>
<organism evidence="5 6">
    <name type="scientific">Burkholderia stabilis</name>
    <dbReference type="NCBI Taxonomy" id="95485"/>
    <lineage>
        <taxon>Bacteria</taxon>
        <taxon>Pseudomonadati</taxon>
        <taxon>Pseudomonadota</taxon>
        <taxon>Betaproteobacteria</taxon>
        <taxon>Burkholderiales</taxon>
        <taxon>Burkholderiaceae</taxon>
        <taxon>Burkholderia</taxon>
        <taxon>Burkholderia cepacia complex</taxon>
    </lineage>
</organism>
<sequence length="452" mass="48065">MEGILIQHTTRRQLWFGALTALVILLALGIAAPHANVTLPVVEPFMPMCALTVFTTASIAAFFLGAQFTVTRQPVLGALGGAYAFTALAVALQLLTFPGVFAPQGLLGARPQSAAWMWVFWHAGFPCLVMAALLARERLTQAPVGEKQTRRWAVALVGGPAVAAALLCALALNVSLPPAFHPPGDAAVLPVNGVALVVWILNALALVAVLVTGRLRTTLDLWLAIAVLACLTDTTLNLLTTNRFTVGWYVARVFSMFTPGVLVCVLAWEVTMLYQQLFEAHATLVRSSARDGLTGAFNRSHFNDHFHTLFLQARRQGEPLSLLMVDVDRFKAYNDAFGHVKGDACLIAVANALAGAVRRPADIVARYGGEEFAIVLPNTGARGARVVAEEAREAVLRLDLTMPASPAGRVSVSVGCATVSADDLSTPDALIEAADAALYRAKDTGRNRVVAA</sequence>
<feature type="transmembrane region" description="Helical" evidence="3">
    <location>
        <begin position="14"/>
        <end position="33"/>
    </location>
</feature>
<evidence type="ECO:0000313" key="6">
    <source>
        <dbReference type="Proteomes" id="UP000268684"/>
    </source>
</evidence>
<dbReference type="PROSITE" id="PS50887">
    <property type="entry name" value="GGDEF"/>
    <property type="match status" value="1"/>
</dbReference>
<keyword evidence="3" id="KW-1133">Transmembrane helix</keyword>
<dbReference type="NCBIfam" id="TIGR00254">
    <property type="entry name" value="GGDEF"/>
    <property type="match status" value="1"/>
</dbReference>
<feature type="transmembrane region" description="Helical" evidence="3">
    <location>
        <begin position="154"/>
        <end position="176"/>
    </location>
</feature>
<dbReference type="Pfam" id="PF17158">
    <property type="entry name" value="MASE4"/>
    <property type="match status" value="1"/>
</dbReference>
<comment type="catalytic activity">
    <reaction evidence="2">
        <text>2 GTP = 3',3'-c-di-GMP + 2 diphosphate</text>
        <dbReference type="Rhea" id="RHEA:24898"/>
        <dbReference type="ChEBI" id="CHEBI:33019"/>
        <dbReference type="ChEBI" id="CHEBI:37565"/>
        <dbReference type="ChEBI" id="CHEBI:58805"/>
        <dbReference type="EC" id="2.7.7.65"/>
    </reaction>
</comment>
<dbReference type="Pfam" id="PF00990">
    <property type="entry name" value="GGDEF"/>
    <property type="match status" value="1"/>
</dbReference>
<evidence type="ECO:0000256" key="1">
    <source>
        <dbReference type="ARBA" id="ARBA00012528"/>
    </source>
</evidence>
<dbReference type="PANTHER" id="PTHR45138:SF9">
    <property type="entry name" value="DIGUANYLATE CYCLASE DGCM-RELATED"/>
    <property type="match status" value="1"/>
</dbReference>
<dbReference type="SUPFAM" id="SSF55073">
    <property type="entry name" value="Nucleotide cyclase"/>
    <property type="match status" value="1"/>
</dbReference>
<dbReference type="InterPro" id="IPR050469">
    <property type="entry name" value="Diguanylate_Cyclase"/>
</dbReference>
<dbReference type="InterPro" id="IPR029787">
    <property type="entry name" value="Nucleotide_cyclase"/>
</dbReference>
<dbReference type="GO" id="GO:0043709">
    <property type="term" value="P:cell adhesion involved in single-species biofilm formation"/>
    <property type="evidence" value="ECO:0007669"/>
    <property type="project" value="TreeGrafter"/>
</dbReference>
<evidence type="ECO:0000259" key="4">
    <source>
        <dbReference type="PROSITE" id="PS50887"/>
    </source>
</evidence>
<dbReference type="FunFam" id="3.30.70.270:FF:000001">
    <property type="entry name" value="Diguanylate cyclase domain protein"/>
    <property type="match status" value="1"/>
</dbReference>
<evidence type="ECO:0000256" key="3">
    <source>
        <dbReference type="SAM" id="Phobius"/>
    </source>
</evidence>
<dbReference type="InterPro" id="IPR043128">
    <property type="entry name" value="Rev_trsase/Diguanyl_cyclase"/>
</dbReference>
<feature type="transmembrane region" description="Helical" evidence="3">
    <location>
        <begin position="246"/>
        <end position="268"/>
    </location>
</feature>
<dbReference type="Proteomes" id="UP000268684">
    <property type="component" value="Chromosome I"/>
</dbReference>
<keyword evidence="3" id="KW-0472">Membrane</keyword>
<dbReference type="Gene3D" id="3.30.70.270">
    <property type="match status" value="1"/>
</dbReference>
<dbReference type="RefSeq" id="WP_122168028.1">
    <property type="nucleotide sequence ID" value="NZ_LR025742.1"/>
</dbReference>
<dbReference type="CDD" id="cd01949">
    <property type="entry name" value="GGDEF"/>
    <property type="match status" value="1"/>
</dbReference>
<accession>A0AAJ5T4E4</accession>
<gene>
    <name evidence="5" type="primary">cph2_1</name>
    <name evidence="5" type="ORF">BSTAB16_2480</name>
</gene>
<feature type="transmembrane region" description="Helical" evidence="3">
    <location>
        <begin position="115"/>
        <end position="134"/>
    </location>
</feature>
<feature type="transmembrane region" description="Helical" evidence="3">
    <location>
        <begin position="188"/>
        <end position="209"/>
    </location>
</feature>
<keyword evidence="3" id="KW-0812">Transmembrane</keyword>
<dbReference type="InterPro" id="IPR000160">
    <property type="entry name" value="GGDEF_dom"/>
</dbReference>
<feature type="transmembrane region" description="Helical" evidence="3">
    <location>
        <begin position="76"/>
        <end position="95"/>
    </location>
</feature>
<dbReference type="GO" id="GO:1902201">
    <property type="term" value="P:negative regulation of bacterial-type flagellum-dependent cell motility"/>
    <property type="evidence" value="ECO:0007669"/>
    <property type="project" value="TreeGrafter"/>
</dbReference>
<proteinExistence type="predicted"/>
<dbReference type="EC" id="2.7.7.65" evidence="1"/>
<dbReference type="GO" id="GO:0052621">
    <property type="term" value="F:diguanylate cyclase activity"/>
    <property type="evidence" value="ECO:0007669"/>
    <property type="project" value="UniProtKB-EC"/>
</dbReference>
<reference evidence="5 6" key="1">
    <citation type="submission" date="2017-11" db="EMBL/GenBank/DDBJ databases">
        <authorList>
            <person name="Seth-Smith MB H."/>
        </authorList>
    </citation>
    <scope>NUCLEOTIDE SEQUENCE [LARGE SCALE GENOMIC DNA]</scope>
    <source>
        <strain evidence="5">E</strain>
    </source>
</reference>
<evidence type="ECO:0000256" key="2">
    <source>
        <dbReference type="ARBA" id="ARBA00034247"/>
    </source>
</evidence>
<feature type="domain" description="GGDEF" evidence="4">
    <location>
        <begin position="318"/>
        <end position="452"/>
    </location>
</feature>
<evidence type="ECO:0000313" key="5">
    <source>
        <dbReference type="EMBL" id="VBB12316.1"/>
    </source>
</evidence>
<dbReference type="PANTHER" id="PTHR45138">
    <property type="entry name" value="REGULATORY COMPONENTS OF SENSORY TRANSDUCTION SYSTEM"/>
    <property type="match status" value="1"/>
</dbReference>